<evidence type="ECO:0000259" key="3">
    <source>
        <dbReference type="Pfam" id="PF01425"/>
    </source>
</evidence>
<dbReference type="PANTHER" id="PTHR46072">
    <property type="entry name" value="AMIDASE-RELATED-RELATED"/>
    <property type="match status" value="1"/>
</dbReference>
<dbReference type="GO" id="GO:0016787">
    <property type="term" value="F:hydrolase activity"/>
    <property type="evidence" value="ECO:0007669"/>
    <property type="project" value="UniProtKB-KW"/>
</dbReference>
<gene>
    <name evidence="4" type="ORF">BDV23DRAFT_161224</name>
</gene>
<dbReference type="AlphaFoldDB" id="A0A5N7C0R4"/>
<dbReference type="Gene3D" id="3.90.1300.10">
    <property type="entry name" value="Amidase signature (AS) domain"/>
    <property type="match status" value="1"/>
</dbReference>
<dbReference type="InterPro" id="IPR036928">
    <property type="entry name" value="AS_sf"/>
</dbReference>
<dbReference type="PANTHER" id="PTHR46072:SF7">
    <property type="entry name" value="AMIDASE"/>
    <property type="match status" value="1"/>
</dbReference>
<sequence>MYAAGRPVDVIIRGTAPHEPIISGRYRHTVFTSVVSVLDYTSVVIPVTHVDMSVGNWLVPTEFLSEADRRIDSAPVGIQLVGQQLQEDRILVLAK</sequence>
<dbReference type="EMBL" id="ML735293">
    <property type="protein sequence ID" value="KAE8387458.1"/>
    <property type="molecule type" value="Genomic_DNA"/>
</dbReference>
<name>A0A5N7C0R4_PETAA</name>
<dbReference type="SUPFAM" id="SSF75304">
    <property type="entry name" value="Amidase signature (AS) enzymes"/>
    <property type="match status" value="1"/>
</dbReference>
<comment type="similarity">
    <text evidence="1">Belongs to the amidase family.</text>
</comment>
<evidence type="ECO:0000256" key="2">
    <source>
        <dbReference type="ARBA" id="ARBA00022801"/>
    </source>
</evidence>
<keyword evidence="2" id="KW-0378">Hydrolase</keyword>
<dbReference type="OrthoDB" id="6428749at2759"/>
<feature type="domain" description="Amidase" evidence="3">
    <location>
        <begin position="7"/>
        <end position="91"/>
    </location>
</feature>
<dbReference type="InterPro" id="IPR023631">
    <property type="entry name" value="Amidase_dom"/>
</dbReference>
<proteinExistence type="inferred from homology"/>
<protein>
    <recommendedName>
        <fullName evidence="3">Amidase domain-containing protein</fullName>
    </recommendedName>
</protein>
<accession>A0A5N7C0R4</accession>
<dbReference type="Pfam" id="PF01425">
    <property type="entry name" value="Amidase"/>
    <property type="match status" value="1"/>
</dbReference>
<evidence type="ECO:0000313" key="4">
    <source>
        <dbReference type="EMBL" id="KAE8387458.1"/>
    </source>
</evidence>
<reference evidence="4" key="1">
    <citation type="submission" date="2019-04" db="EMBL/GenBank/DDBJ databases">
        <title>Friends and foes A comparative genomics studyof 23 Aspergillus species from section Flavi.</title>
        <authorList>
            <consortium name="DOE Joint Genome Institute"/>
            <person name="Kjaerbolling I."/>
            <person name="Vesth T."/>
            <person name="Frisvad J.C."/>
            <person name="Nybo J.L."/>
            <person name="Theobald S."/>
            <person name="Kildgaard S."/>
            <person name="Isbrandt T."/>
            <person name="Kuo A."/>
            <person name="Sato A."/>
            <person name="Lyhne E.K."/>
            <person name="Kogle M.E."/>
            <person name="Wiebenga A."/>
            <person name="Kun R.S."/>
            <person name="Lubbers R.J."/>
            <person name="Makela M.R."/>
            <person name="Barry K."/>
            <person name="Chovatia M."/>
            <person name="Clum A."/>
            <person name="Daum C."/>
            <person name="Haridas S."/>
            <person name="He G."/>
            <person name="LaButti K."/>
            <person name="Lipzen A."/>
            <person name="Mondo S."/>
            <person name="Riley R."/>
            <person name="Salamov A."/>
            <person name="Simmons B.A."/>
            <person name="Magnuson J.K."/>
            <person name="Henrissat B."/>
            <person name="Mortensen U.H."/>
            <person name="Larsen T.O."/>
            <person name="Devries R.P."/>
            <person name="Grigoriev I.V."/>
            <person name="Machida M."/>
            <person name="Baker S.E."/>
            <person name="Andersen M.R."/>
        </authorList>
    </citation>
    <scope>NUCLEOTIDE SEQUENCE [LARGE SCALE GENOMIC DNA]</scope>
    <source>
        <strain evidence="4">IBT 14317</strain>
    </source>
</reference>
<dbReference type="Proteomes" id="UP000326877">
    <property type="component" value="Unassembled WGS sequence"/>
</dbReference>
<organism evidence="4">
    <name type="scientific">Petromyces alliaceus</name>
    <name type="common">Aspergillus alliaceus</name>
    <dbReference type="NCBI Taxonomy" id="209559"/>
    <lineage>
        <taxon>Eukaryota</taxon>
        <taxon>Fungi</taxon>
        <taxon>Dikarya</taxon>
        <taxon>Ascomycota</taxon>
        <taxon>Pezizomycotina</taxon>
        <taxon>Eurotiomycetes</taxon>
        <taxon>Eurotiomycetidae</taxon>
        <taxon>Eurotiales</taxon>
        <taxon>Aspergillaceae</taxon>
        <taxon>Aspergillus</taxon>
        <taxon>Aspergillus subgen. Circumdati</taxon>
    </lineage>
</organism>
<evidence type="ECO:0000256" key="1">
    <source>
        <dbReference type="ARBA" id="ARBA00009199"/>
    </source>
</evidence>